<organism evidence="1 2">
    <name type="scientific">Ancylostoma ceylanicum</name>
    <dbReference type="NCBI Taxonomy" id="53326"/>
    <lineage>
        <taxon>Eukaryota</taxon>
        <taxon>Metazoa</taxon>
        <taxon>Ecdysozoa</taxon>
        <taxon>Nematoda</taxon>
        <taxon>Chromadorea</taxon>
        <taxon>Rhabditida</taxon>
        <taxon>Rhabditina</taxon>
        <taxon>Rhabditomorpha</taxon>
        <taxon>Strongyloidea</taxon>
        <taxon>Ancylostomatidae</taxon>
        <taxon>Ancylostomatinae</taxon>
        <taxon>Ancylostoma</taxon>
    </lineage>
</organism>
<dbReference type="EMBL" id="JARK01001392">
    <property type="protein sequence ID" value="EYC10246.1"/>
    <property type="molecule type" value="Genomic_DNA"/>
</dbReference>
<comment type="caution">
    <text evidence="1">The sequence shown here is derived from an EMBL/GenBank/DDBJ whole genome shotgun (WGS) entry which is preliminary data.</text>
</comment>
<gene>
    <name evidence="1" type="primary">Acey_s0056.g2635</name>
    <name evidence="1" type="ORF">Y032_0056g2635</name>
</gene>
<proteinExistence type="predicted"/>
<name>A0A016U5M3_9BILA</name>
<keyword evidence="2" id="KW-1185">Reference proteome</keyword>
<accession>A0A016U5M3</accession>
<dbReference type="Proteomes" id="UP000024635">
    <property type="component" value="Unassembled WGS sequence"/>
</dbReference>
<reference evidence="2" key="1">
    <citation type="journal article" date="2015" name="Nat. Genet.">
        <title>The genome and transcriptome of the zoonotic hookworm Ancylostoma ceylanicum identify infection-specific gene families.</title>
        <authorList>
            <person name="Schwarz E.M."/>
            <person name="Hu Y."/>
            <person name="Antoshechkin I."/>
            <person name="Miller M.M."/>
            <person name="Sternberg P.W."/>
            <person name="Aroian R.V."/>
        </authorList>
    </citation>
    <scope>NUCLEOTIDE SEQUENCE</scope>
    <source>
        <strain evidence="2">HY135</strain>
    </source>
</reference>
<evidence type="ECO:0000313" key="1">
    <source>
        <dbReference type="EMBL" id="EYC10246.1"/>
    </source>
</evidence>
<sequence>MENTDRIVQEINPEYGPDNALQNDLLDVPRWALPTRMSTLADEKITAEAKTAGLVLPRNALHFILFYTKYGRTLIFHLYKYKDAHRVQETKRMDVNTWYTFRESVSIGNWLTLLNRIQSGSSVSTCYLASPVCSWRRQEWSLSA</sequence>
<evidence type="ECO:0000313" key="2">
    <source>
        <dbReference type="Proteomes" id="UP000024635"/>
    </source>
</evidence>
<protein>
    <submittedName>
        <fullName evidence="1">Uncharacterized protein</fullName>
    </submittedName>
</protein>
<dbReference type="AlphaFoldDB" id="A0A016U5M3"/>